<reference evidence="2" key="1">
    <citation type="submission" date="2020-07" db="EMBL/GenBank/DDBJ databases">
        <title>Draft Genome Sequence of a Deep-Sea Yeast, Naganishia (Cryptococcus) liquefaciens strain N6.</title>
        <authorList>
            <person name="Han Y.W."/>
            <person name="Kajitani R."/>
            <person name="Morimoto H."/>
            <person name="Parhat M."/>
            <person name="Tsubouchi H."/>
            <person name="Bakenova O."/>
            <person name="Ogata M."/>
            <person name="Argunhan B."/>
            <person name="Aoki R."/>
            <person name="Kajiwara S."/>
            <person name="Itoh T."/>
            <person name="Iwasaki H."/>
        </authorList>
    </citation>
    <scope>NUCLEOTIDE SEQUENCE</scope>
    <source>
        <strain evidence="2">N6</strain>
    </source>
</reference>
<name>A0A8H3TRG5_9TREE</name>
<proteinExistence type="predicted"/>
<feature type="region of interest" description="Disordered" evidence="1">
    <location>
        <begin position="1"/>
        <end position="36"/>
    </location>
</feature>
<organism evidence="2 3">
    <name type="scientific">Naganishia liquefaciens</name>
    <dbReference type="NCBI Taxonomy" id="104408"/>
    <lineage>
        <taxon>Eukaryota</taxon>
        <taxon>Fungi</taxon>
        <taxon>Dikarya</taxon>
        <taxon>Basidiomycota</taxon>
        <taxon>Agaricomycotina</taxon>
        <taxon>Tremellomycetes</taxon>
        <taxon>Filobasidiales</taxon>
        <taxon>Filobasidiaceae</taxon>
        <taxon>Naganishia</taxon>
    </lineage>
</organism>
<feature type="compositionally biased region" description="Polar residues" evidence="1">
    <location>
        <begin position="254"/>
        <end position="267"/>
    </location>
</feature>
<evidence type="ECO:0000256" key="1">
    <source>
        <dbReference type="SAM" id="MobiDB-lite"/>
    </source>
</evidence>
<comment type="caution">
    <text evidence="2">The sequence shown here is derived from an EMBL/GenBank/DDBJ whole genome shotgun (WGS) entry which is preliminary data.</text>
</comment>
<dbReference type="AlphaFoldDB" id="A0A8H3TRG5"/>
<feature type="compositionally biased region" description="Low complexity" evidence="1">
    <location>
        <begin position="390"/>
        <end position="408"/>
    </location>
</feature>
<feature type="compositionally biased region" description="Polar residues" evidence="1">
    <location>
        <begin position="218"/>
        <end position="227"/>
    </location>
</feature>
<keyword evidence="3" id="KW-1185">Reference proteome</keyword>
<dbReference type="Proteomes" id="UP000620104">
    <property type="component" value="Unassembled WGS sequence"/>
</dbReference>
<feature type="region of interest" description="Disordered" evidence="1">
    <location>
        <begin position="207"/>
        <end position="233"/>
    </location>
</feature>
<feature type="region of interest" description="Disordered" evidence="1">
    <location>
        <begin position="250"/>
        <end position="415"/>
    </location>
</feature>
<dbReference type="EMBL" id="BLZA01000013">
    <property type="protein sequence ID" value="GHJ85850.1"/>
    <property type="molecule type" value="Genomic_DNA"/>
</dbReference>
<accession>A0A8H3TRG5</accession>
<evidence type="ECO:0000313" key="2">
    <source>
        <dbReference type="EMBL" id="GHJ85850.1"/>
    </source>
</evidence>
<protein>
    <submittedName>
        <fullName evidence="2">Uncharacterized protein</fullName>
    </submittedName>
</protein>
<sequence>MTPPISEHKAWQEEKGEKTLEARPSSGAVGLRTAAGKFQVDQMSTQTSEPPLHHPGAFALRPSQYTAPVQSGYANPAQWQTTYSSTSQGWPYAGPVFFAQPGYGLPQGPYGLPIGPMIWPVGPSGVFAGMNSTLGSMNPAASTPFFGMYPGQPVVSGYPAPAVLPFGADRSVSTGAVAAAPACGGSQASTMDKESIITQAAATSLAPPSIRLPLPNEENVQPTTSHADTSKACAGVRDITMASTFHMEHRTGGVSMSTKTQPSSINCEATEGTEATEEGSEATKEGSEATEEGSEATGNSKATEGSSRSEDVRHSAAQKSSHPVGAVESRSETGSSGRDRSEMQEVDETLARSPSPIWYPAGTFNGRGSREPALADPERREPFYDHTHTPVSRVSGPSRSRSSSLTELSTRDGEE</sequence>
<gene>
    <name evidence="2" type="ORF">NliqN6_2252</name>
</gene>
<feature type="compositionally biased region" description="Basic and acidic residues" evidence="1">
    <location>
        <begin position="1"/>
        <end position="21"/>
    </location>
</feature>
<evidence type="ECO:0000313" key="3">
    <source>
        <dbReference type="Proteomes" id="UP000620104"/>
    </source>
</evidence>
<feature type="compositionally biased region" description="Basic and acidic residues" evidence="1">
    <location>
        <begin position="376"/>
        <end position="388"/>
    </location>
</feature>